<dbReference type="InterPro" id="IPR029058">
    <property type="entry name" value="AB_hydrolase_fold"/>
</dbReference>
<feature type="domain" description="AB hydrolase-1" evidence="2">
    <location>
        <begin position="48"/>
        <end position="298"/>
    </location>
</feature>
<dbReference type="InterPro" id="IPR000073">
    <property type="entry name" value="AB_hydrolase_1"/>
</dbReference>
<keyword evidence="1" id="KW-0732">Signal</keyword>
<dbReference type="PANTHER" id="PTHR43329">
    <property type="entry name" value="EPOXIDE HYDROLASE"/>
    <property type="match status" value="1"/>
</dbReference>
<feature type="signal peptide" evidence="1">
    <location>
        <begin position="1"/>
        <end position="19"/>
    </location>
</feature>
<dbReference type="SUPFAM" id="SSF53474">
    <property type="entry name" value="alpha/beta-Hydrolases"/>
    <property type="match status" value="1"/>
</dbReference>
<evidence type="ECO:0000256" key="1">
    <source>
        <dbReference type="SAM" id="SignalP"/>
    </source>
</evidence>
<keyword evidence="4" id="KW-1185">Reference proteome</keyword>
<protein>
    <recommendedName>
        <fullName evidence="2">AB hydrolase-1 domain-containing protein</fullName>
    </recommendedName>
</protein>
<dbReference type="AlphaFoldDB" id="A0A9N9LX79"/>
<sequence>MPSYSRSATALWFVQSALAALIPWEEWDHQLVALEDSSILFHYAGSGPPLLLVHGFPEHSIMWDRIGPILAQNYTVIAVDNRGCGDSSLAISGNYTASAASEDLYGVLKFLNITEAYVVGHDKGVGIVTALAANHRSLVKRLSIIEYALHGYDIYEAAATPSHSWTLRSNWQLAFFSLPDVAEYFIRDREKRMLSWYFYHASYTGNSAITEDRLNKYATAISKPGFLRAGFEYFAAQYQDAEFFTSRLGANPLTIPMLVMGGEASFGDIALLKQGMGIAGTNVIYDVVPKAGHWICDENSIWVANRLGEFFQAGEVIPAVDLGYLKNVVTVPQQLAMGLTLGG</sequence>
<dbReference type="Proteomes" id="UP000701801">
    <property type="component" value="Unassembled WGS sequence"/>
</dbReference>
<dbReference type="EMBL" id="CAJVRM010000485">
    <property type="protein sequence ID" value="CAG8981528.1"/>
    <property type="molecule type" value="Genomic_DNA"/>
</dbReference>
<organism evidence="3 4">
    <name type="scientific">Hymenoscyphus albidus</name>
    <dbReference type="NCBI Taxonomy" id="595503"/>
    <lineage>
        <taxon>Eukaryota</taxon>
        <taxon>Fungi</taxon>
        <taxon>Dikarya</taxon>
        <taxon>Ascomycota</taxon>
        <taxon>Pezizomycotina</taxon>
        <taxon>Leotiomycetes</taxon>
        <taxon>Helotiales</taxon>
        <taxon>Helotiaceae</taxon>
        <taxon>Hymenoscyphus</taxon>
    </lineage>
</organism>
<accession>A0A9N9LX79</accession>
<evidence type="ECO:0000259" key="2">
    <source>
        <dbReference type="Pfam" id="PF00561"/>
    </source>
</evidence>
<evidence type="ECO:0000313" key="4">
    <source>
        <dbReference type="Proteomes" id="UP000701801"/>
    </source>
</evidence>
<evidence type="ECO:0000313" key="3">
    <source>
        <dbReference type="EMBL" id="CAG8981528.1"/>
    </source>
</evidence>
<proteinExistence type="predicted"/>
<reference evidence="3" key="1">
    <citation type="submission" date="2021-07" db="EMBL/GenBank/DDBJ databases">
        <authorList>
            <person name="Durling M."/>
        </authorList>
    </citation>
    <scope>NUCLEOTIDE SEQUENCE</scope>
</reference>
<dbReference type="OrthoDB" id="408373at2759"/>
<feature type="chain" id="PRO_5040392896" description="AB hydrolase-1 domain-containing protein" evidence="1">
    <location>
        <begin position="20"/>
        <end position="343"/>
    </location>
</feature>
<dbReference type="Gene3D" id="3.40.50.1820">
    <property type="entry name" value="alpha/beta hydrolase"/>
    <property type="match status" value="1"/>
</dbReference>
<name>A0A9N9LX79_9HELO</name>
<gene>
    <name evidence="3" type="ORF">HYALB_00003101</name>
</gene>
<comment type="caution">
    <text evidence="3">The sequence shown here is derived from an EMBL/GenBank/DDBJ whole genome shotgun (WGS) entry which is preliminary data.</text>
</comment>
<dbReference type="Pfam" id="PF00561">
    <property type="entry name" value="Abhydrolase_1"/>
    <property type="match status" value="1"/>
</dbReference>